<feature type="region of interest" description="Disordered" evidence="1">
    <location>
        <begin position="1"/>
        <end position="99"/>
    </location>
</feature>
<dbReference type="AlphaFoldDB" id="A0A1D1XU89"/>
<evidence type="ECO:0000256" key="1">
    <source>
        <dbReference type="SAM" id="MobiDB-lite"/>
    </source>
</evidence>
<evidence type="ECO:0000313" key="2">
    <source>
        <dbReference type="EMBL" id="JAT45949.1"/>
    </source>
</evidence>
<feature type="compositionally biased region" description="Polar residues" evidence="1">
    <location>
        <begin position="70"/>
        <end position="83"/>
    </location>
</feature>
<proteinExistence type="predicted"/>
<name>A0A1D1XU89_9ARAE</name>
<feature type="non-terminal residue" evidence="2">
    <location>
        <position position="1"/>
    </location>
</feature>
<sequence>TETETETGTERGTAMMALSLAPQRTPIPPISCSASAEPPCRWRDPPRGFLTAAAAAARGPRRPVRRTVSAPASRTTTVASLQRVQEEENRSSGTHPNWSEFASRVSGEWDGYGAEFTSKGEPIELPENVVPEAFREWGVQVFDWQIQCPTLAEAGKPSLMYKLIKLLPTVGCEADAATRYSVEERIVGGADDKVFAFAYDQSGSYVAIWAMKEYGEDKLLEVEHCLVDPRNQEVRMRIVQNIRVEKVTLKLQKIKVFSEQWYGPFRNGEQLGGCAIRESGFASTCATEKSEVIGTWQSACVSATFQTGAICELVNGRAQKLIRDLEGLIPLPKQLWCSLGKRGDGETWAEVGWLIDHGRAVTSRCIFLKDGNLKEISIGHEVTILGDV</sequence>
<dbReference type="PANTHER" id="PTHR36025:SF1">
    <property type="entry name" value="DIHYDROOROTATE DEHYDROGENASE (DUF3598)"/>
    <property type="match status" value="1"/>
</dbReference>
<dbReference type="PANTHER" id="PTHR36025">
    <property type="entry name" value="DIHYDROOROTATE DEHYDROGENASE (DUF3598)"/>
    <property type="match status" value="1"/>
</dbReference>
<protein>
    <submittedName>
        <fullName evidence="2">Chromosomal replication initiator protein DnaA</fullName>
    </submittedName>
</protein>
<reference evidence="2" key="1">
    <citation type="submission" date="2015-07" db="EMBL/GenBank/DDBJ databases">
        <title>Transcriptome Assembly of Anthurium amnicola.</title>
        <authorList>
            <person name="Suzuki J."/>
        </authorList>
    </citation>
    <scope>NUCLEOTIDE SEQUENCE</scope>
</reference>
<gene>
    <name evidence="2" type="primary">dnaA_8</name>
    <name evidence="2" type="ORF">g.41408</name>
</gene>
<feature type="compositionally biased region" description="Low complexity" evidence="1">
    <location>
        <begin position="47"/>
        <end position="58"/>
    </location>
</feature>
<accession>A0A1D1XU89</accession>
<organism evidence="2">
    <name type="scientific">Anthurium amnicola</name>
    <dbReference type="NCBI Taxonomy" id="1678845"/>
    <lineage>
        <taxon>Eukaryota</taxon>
        <taxon>Viridiplantae</taxon>
        <taxon>Streptophyta</taxon>
        <taxon>Embryophyta</taxon>
        <taxon>Tracheophyta</taxon>
        <taxon>Spermatophyta</taxon>
        <taxon>Magnoliopsida</taxon>
        <taxon>Liliopsida</taxon>
        <taxon>Araceae</taxon>
        <taxon>Pothoideae</taxon>
        <taxon>Potheae</taxon>
        <taxon>Anthurium</taxon>
    </lineage>
</organism>
<dbReference type="EMBL" id="GDJX01021987">
    <property type="protein sequence ID" value="JAT45949.1"/>
    <property type="molecule type" value="Transcribed_RNA"/>
</dbReference>